<evidence type="ECO:0000313" key="1">
    <source>
        <dbReference type="EMBL" id="KAK9043736.1"/>
    </source>
</evidence>
<evidence type="ECO:0000313" key="2">
    <source>
        <dbReference type="Proteomes" id="UP001396334"/>
    </source>
</evidence>
<name>A0ABR2U1X1_9ROSI</name>
<sequence length="114" mass="13352">MHEHVVKKDEFEKHVPIATIWRDWTCERVDETSRDSKFPFEPSFCGRMPLRLLFQRSKMLTFGNSLTPSEVVPEILLPIKLNHVSSVKEDIPPRIVPLSWLSDKSKALRAFKFM</sequence>
<reference evidence="1 2" key="1">
    <citation type="journal article" date="2024" name="G3 (Bethesda)">
        <title>Genome assembly of Hibiscus sabdariffa L. provides insights into metabolisms of medicinal natural products.</title>
        <authorList>
            <person name="Kim T."/>
        </authorList>
    </citation>
    <scope>NUCLEOTIDE SEQUENCE [LARGE SCALE GENOMIC DNA]</scope>
    <source>
        <strain evidence="1">TK-2024</strain>
        <tissue evidence="1">Old leaves</tissue>
    </source>
</reference>
<dbReference type="EMBL" id="JBBPBN010000003">
    <property type="protein sequence ID" value="KAK9043736.1"/>
    <property type="molecule type" value="Genomic_DNA"/>
</dbReference>
<accession>A0ABR2U1X1</accession>
<comment type="caution">
    <text evidence="1">The sequence shown here is derived from an EMBL/GenBank/DDBJ whole genome shotgun (WGS) entry which is preliminary data.</text>
</comment>
<organism evidence="1 2">
    <name type="scientific">Hibiscus sabdariffa</name>
    <name type="common">roselle</name>
    <dbReference type="NCBI Taxonomy" id="183260"/>
    <lineage>
        <taxon>Eukaryota</taxon>
        <taxon>Viridiplantae</taxon>
        <taxon>Streptophyta</taxon>
        <taxon>Embryophyta</taxon>
        <taxon>Tracheophyta</taxon>
        <taxon>Spermatophyta</taxon>
        <taxon>Magnoliopsida</taxon>
        <taxon>eudicotyledons</taxon>
        <taxon>Gunneridae</taxon>
        <taxon>Pentapetalae</taxon>
        <taxon>rosids</taxon>
        <taxon>malvids</taxon>
        <taxon>Malvales</taxon>
        <taxon>Malvaceae</taxon>
        <taxon>Malvoideae</taxon>
        <taxon>Hibiscus</taxon>
    </lineage>
</organism>
<gene>
    <name evidence="1" type="ORF">V6N11_072069</name>
</gene>
<proteinExistence type="predicted"/>
<dbReference type="Proteomes" id="UP001396334">
    <property type="component" value="Unassembled WGS sequence"/>
</dbReference>
<keyword evidence="2" id="KW-1185">Reference proteome</keyword>
<protein>
    <submittedName>
        <fullName evidence="1">Uncharacterized protein</fullName>
    </submittedName>
</protein>